<proteinExistence type="predicted"/>
<keyword evidence="3" id="KW-0732">Signal</keyword>
<feature type="transmembrane region" description="Helical" evidence="2">
    <location>
        <begin position="154"/>
        <end position="173"/>
    </location>
</feature>
<evidence type="ECO:0000313" key="4">
    <source>
        <dbReference type="EMBL" id="KAK0628187.1"/>
    </source>
</evidence>
<feature type="region of interest" description="Disordered" evidence="1">
    <location>
        <begin position="204"/>
        <end position="240"/>
    </location>
</feature>
<accession>A0AA39X6G8</accession>
<gene>
    <name evidence="4" type="ORF">B0T17DRAFT_588385</name>
</gene>
<dbReference type="AlphaFoldDB" id="A0AA39X6G8"/>
<evidence type="ECO:0000256" key="3">
    <source>
        <dbReference type="SAM" id="SignalP"/>
    </source>
</evidence>
<name>A0AA39X6G8_9PEZI</name>
<organism evidence="4 5">
    <name type="scientific">Bombardia bombarda</name>
    <dbReference type="NCBI Taxonomy" id="252184"/>
    <lineage>
        <taxon>Eukaryota</taxon>
        <taxon>Fungi</taxon>
        <taxon>Dikarya</taxon>
        <taxon>Ascomycota</taxon>
        <taxon>Pezizomycotina</taxon>
        <taxon>Sordariomycetes</taxon>
        <taxon>Sordariomycetidae</taxon>
        <taxon>Sordariales</taxon>
        <taxon>Lasiosphaeriaceae</taxon>
        <taxon>Bombardia</taxon>
    </lineage>
</organism>
<feature type="transmembrane region" description="Helical" evidence="2">
    <location>
        <begin position="179"/>
        <end position="196"/>
    </location>
</feature>
<sequence>MVWFPGWTTNPIPGVSLSAGGLLALADLSTVAQRTAITGGSSWLDVLLLAPGLHYQQAADELSRWSGGATRIVDAIEDYNGKATTFRVNNAATALYIRRIARPGQVVTLDVGALPIRTKRKRGVRYLLKRSESGMHATVWTEDDLSDLGWLSHLLYLTSPVLTVAALVLVILFQDWWTLASLLGLMLSRILNIWVIKQRTNPLPGNPDAAGGGSQAQPSTPPHPATPPTSNDNDNDNNNSDHLHDRLTEYIVSLKDGNLDCAVKLRGMSADLQAVTVDAWLRSKTHIEGYLEAAAKLCVWLVAAFSGNMTQVGAIIMMVLLVATAGLLALSNANAKSFTTNGRVTAPESLLKAAAAKGKILRGVDGGGAVVGGVVKNGWVMTDIARSLLICSYETGVNGTIYTDASVSLVLAF</sequence>
<keyword evidence="2" id="KW-0812">Transmembrane</keyword>
<dbReference type="EMBL" id="JAULSR010000002">
    <property type="protein sequence ID" value="KAK0628187.1"/>
    <property type="molecule type" value="Genomic_DNA"/>
</dbReference>
<feature type="chain" id="PRO_5041428710" evidence="3">
    <location>
        <begin position="27"/>
        <end position="413"/>
    </location>
</feature>
<evidence type="ECO:0000256" key="1">
    <source>
        <dbReference type="SAM" id="MobiDB-lite"/>
    </source>
</evidence>
<keyword evidence="2" id="KW-0472">Membrane</keyword>
<evidence type="ECO:0000256" key="2">
    <source>
        <dbReference type="SAM" id="Phobius"/>
    </source>
</evidence>
<keyword evidence="2" id="KW-1133">Transmembrane helix</keyword>
<feature type="signal peptide" evidence="3">
    <location>
        <begin position="1"/>
        <end position="26"/>
    </location>
</feature>
<dbReference type="Proteomes" id="UP001174934">
    <property type="component" value="Unassembled WGS sequence"/>
</dbReference>
<reference evidence="4" key="1">
    <citation type="submission" date="2023-06" db="EMBL/GenBank/DDBJ databases">
        <title>Genome-scale phylogeny and comparative genomics of the fungal order Sordariales.</title>
        <authorList>
            <consortium name="Lawrence Berkeley National Laboratory"/>
            <person name="Hensen N."/>
            <person name="Bonometti L."/>
            <person name="Westerberg I."/>
            <person name="Brannstrom I.O."/>
            <person name="Guillou S."/>
            <person name="Cros-Aarteil S."/>
            <person name="Calhoun S."/>
            <person name="Haridas S."/>
            <person name="Kuo A."/>
            <person name="Mondo S."/>
            <person name="Pangilinan J."/>
            <person name="Riley R."/>
            <person name="LaButti K."/>
            <person name="Andreopoulos B."/>
            <person name="Lipzen A."/>
            <person name="Chen C."/>
            <person name="Yanf M."/>
            <person name="Daum C."/>
            <person name="Ng V."/>
            <person name="Clum A."/>
            <person name="Steindorff A."/>
            <person name="Ohm R."/>
            <person name="Martin F."/>
            <person name="Silar P."/>
            <person name="Natvig D."/>
            <person name="Lalanne C."/>
            <person name="Gautier V."/>
            <person name="Ament-velasquez S.L."/>
            <person name="Kruys A."/>
            <person name="Hutchinson M.I."/>
            <person name="Powell A.J."/>
            <person name="Barry K."/>
            <person name="Miller A.N."/>
            <person name="Grigoriev I.V."/>
            <person name="Debuchy R."/>
            <person name="Gladieux P."/>
            <person name="Thoren M.H."/>
            <person name="Johannesson H."/>
        </authorList>
    </citation>
    <scope>NUCLEOTIDE SEQUENCE</scope>
    <source>
        <strain evidence="4">SMH3391-2</strain>
    </source>
</reference>
<protein>
    <submittedName>
        <fullName evidence="4">Uncharacterized protein</fullName>
    </submittedName>
</protein>
<feature type="transmembrane region" description="Helical" evidence="2">
    <location>
        <begin position="312"/>
        <end position="330"/>
    </location>
</feature>
<keyword evidence="5" id="KW-1185">Reference proteome</keyword>
<feature type="compositionally biased region" description="Low complexity" evidence="1">
    <location>
        <begin position="228"/>
        <end position="238"/>
    </location>
</feature>
<evidence type="ECO:0000313" key="5">
    <source>
        <dbReference type="Proteomes" id="UP001174934"/>
    </source>
</evidence>
<comment type="caution">
    <text evidence="4">The sequence shown here is derived from an EMBL/GenBank/DDBJ whole genome shotgun (WGS) entry which is preliminary data.</text>
</comment>